<evidence type="ECO:0000313" key="2">
    <source>
        <dbReference type="EMBL" id="KAA0595702.1"/>
    </source>
</evidence>
<gene>
    <name evidence="2" type="ORF">FZ942_14995</name>
</gene>
<feature type="compositionally biased region" description="Low complexity" evidence="1">
    <location>
        <begin position="98"/>
        <end position="113"/>
    </location>
</feature>
<dbReference type="EMBL" id="VTTN01000005">
    <property type="protein sequence ID" value="KAA0595702.1"/>
    <property type="molecule type" value="Genomic_DNA"/>
</dbReference>
<feature type="region of interest" description="Disordered" evidence="1">
    <location>
        <begin position="53"/>
        <end position="122"/>
    </location>
</feature>
<feature type="compositionally biased region" description="Polar residues" evidence="1">
    <location>
        <begin position="75"/>
        <end position="85"/>
    </location>
</feature>
<evidence type="ECO:0000256" key="1">
    <source>
        <dbReference type="SAM" id="MobiDB-lite"/>
    </source>
</evidence>
<proteinExistence type="predicted"/>
<name>A0A5A9GPN9_AZOLI</name>
<sequence length="134" mass="14373">MPFPGIAILAYRGGCPCNGIGPLCDLIDCRLQNQTMTVALPTERMTACTACRKAGPSGSWAYKPERWRSPPWRTGQGTSPAATATRSDRRFEVQGYVSRLSSGSRMSPSAGLSHMGGVRRKSPSALAGEGLLKW</sequence>
<evidence type="ECO:0000313" key="3">
    <source>
        <dbReference type="Proteomes" id="UP000324927"/>
    </source>
</evidence>
<comment type="caution">
    <text evidence="2">The sequence shown here is derived from an EMBL/GenBank/DDBJ whole genome shotgun (WGS) entry which is preliminary data.</text>
</comment>
<dbReference type="Proteomes" id="UP000324927">
    <property type="component" value="Unassembled WGS sequence"/>
</dbReference>
<dbReference type="AlphaFoldDB" id="A0A5A9GPN9"/>
<reference evidence="2 3" key="1">
    <citation type="submission" date="2019-08" db="EMBL/GenBank/DDBJ databases">
        <authorList>
            <person name="Grouzdev D."/>
            <person name="Tikhonova E."/>
            <person name="Kravchenko I."/>
        </authorList>
    </citation>
    <scope>NUCLEOTIDE SEQUENCE [LARGE SCALE GENOMIC DNA]</scope>
    <source>
        <strain evidence="2 3">59b</strain>
    </source>
</reference>
<accession>A0A5A9GPN9</accession>
<protein>
    <submittedName>
        <fullName evidence="2">Uncharacterized protein</fullName>
    </submittedName>
</protein>
<keyword evidence="3" id="KW-1185">Reference proteome</keyword>
<organism evidence="2 3">
    <name type="scientific">Azospirillum lipoferum</name>
    <dbReference type="NCBI Taxonomy" id="193"/>
    <lineage>
        <taxon>Bacteria</taxon>
        <taxon>Pseudomonadati</taxon>
        <taxon>Pseudomonadota</taxon>
        <taxon>Alphaproteobacteria</taxon>
        <taxon>Rhodospirillales</taxon>
        <taxon>Azospirillaceae</taxon>
        <taxon>Azospirillum</taxon>
    </lineage>
</organism>